<organism evidence="10 11">
    <name type="scientific">Svornostia abyssi</name>
    <dbReference type="NCBI Taxonomy" id="2898438"/>
    <lineage>
        <taxon>Bacteria</taxon>
        <taxon>Bacillati</taxon>
        <taxon>Actinomycetota</taxon>
        <taxon>Thermoleophilia</taxon>
        <taxon>Solirubrobacterales</taxon>
        <taxon>Baekduiaceae</taxon>
        <taxon>Svornostia</taxon>
    </lineage>
</organism>
<evidence type="ECO:0000313" key="11">
    <source>
        <dbReference type="Proteomes" id="UP001058860"/>
    </source>
</evidence>
<dbReference type="InterPro" id="IPR011032">
    <property type="entry name" value="GroES-like_sf"/>
</dbReference>
<evidence type="ECO:0000256" key="6">
    <source>
        <dbReference type="ARBA" id="ARBA00023002"/>
    </source>
</evidence>
<dbReference type="SUPFAM" id="SSF51735">
    <property type="entry name" value="NAD(P)-binding Rossmann-fold domains"/>
    <property type="match status" value="1"/>
</dbReference>
<sequence length="335" mass="34971">MEGCAPWSSTNPAAPLRAAALPVPTPGPAQVLVRVLACGVCRTDLHIRDGEVVPAAGATGYPIVCGHQIVGERQDTGEVVGIPWLGWTCGACRYCVSGRENLCDTARFTGLDIPGGFAEWTVADPRFCLPLPEEIAADPVAAAPLLCAGLIGHRTLRLAGDAHRIGIYGFGAAAHLVCQVAVHEGREVYALTSPGDTTAQAFARDLGAVWAGGSDEAPPQELDAALIFAPVGPLVPAALRAVAKGGSVVCGGIHMSDIPSFPYADLWGERVIRSVANLTREDGALFLDAARRAHVRTRTTSYPLENAEQALEDLRTGRLEGAAVLDLRPARAAPA</sequence>
<dbReference type="PANTHER" id="PTHR42940">
    <property type="entry name" value="ALCOHOL DEHYDROGENASE 1-RELATED"/>
    <property type="match status" value="1"/>
</dbReference>
<protein>
    <recommendedName>
        <fullName evidence="3">alcohol dehydrogenase</fullName>
        <ecNumber evidence="3">1.1.1.1</ecNumber>
    </recommendedName>
</protein>
<comment type="similarity">
    <text evidence="2">Belongs to the zinc-containing alcohol dehydrogenase family.</text>
</comment>
<dbReference type="PANTHER" id="PTHR42940:SF8">
    <property type="entry name" value="VACUOLAR PROTEIN SORTING-ASSOCIATED PROTEIN 11"/>
    <property type="match status" value="1"/>
</dbReference>
<keyword evidence="4" id="KW-0479">Metal-binding</keyword>
<dbReference type="CDD" id="cd08298">
    <property type="entry name" value="CAD2"/>
    <property type="match status" value="1"/>
</dbReference>
<dbReference type="Proteomes" id="UP001058860">
    <property type="component" value="Chromosome"/>
</dbReference>
<comment type="catalytic activity">
    <reaction evidence="7">
        <text>a secondary alcohol + NAD(+) = a ketone + NADH + H(+)</text>
        <dbReference type="Rhea" id="RHEA:10740"/>
        <dbReference type="ChEBI" id="CHEBI:15378"/>
        <dbReference type="ChEBI" id="CHEBI:17087"/>
        <dbReference type="ChEBI" id="CHEBI:35681"/>
        <dbReference type="ChEBI" id="CHEBI:57540"/>
        <dbReference type="ChEBI" id="CHEBI:57945"/>
        <dbReference type="EC" id="1.1.1.1"/>
    </reaction>
</comment>
<evidence type="ECO:0000256" key="5">
    <source>
        <dbReference type="ARBA" id="ARBA00022833"/>
    </source>
</evidence>
<keyword evidence="6" id="KW-0560">Oxidoreductase</keyword>
<dbReference type="Pfam" id="PF08240">
    <property type="entry name" value="ADH_N"/>
    <property type="match status" value="1"/>
</dbReference>
<evidence type="ECO:0000256" key="7">
    <source>
        <dbReference type="ARBA" id="ARBA00049164"/>
    </source>
</evidence>
<evidence type="ECO:0000256" key="2">
    <source>
        <dbReference type="ARBA" id="ARBA00008072"/>
    </source>
</evidence>
<evidence type="ECO:0000256" key="3">
    <source>
        <dbReference type="ARBA" id="ARBA00013190"/>
    </source>
</evidence>
<dbReference type="Gene3D" id="3.90.180.10">
    <property type="entry name" value="Medium-chain alcohol dehydrogenases, catalytic domain"/>
    <property type="match status" value="1"/>
</dbReference>
<evidence type="ECO:0000256" key="1">
    <source>
        <dbReference type="ARBA" id="ARBA00001947"/>
    </source>
</evidence>
<evidence type="ECO:0000256" key="8">
    <source>
        <dbReference type="ARBA" id="ARBA00049243"/>
    </source>
</evidence>
<comment type="catalytic activity">
    <reaction evidence="8">
        <text>a primary alcohol + NAD(+) = an aldehyde + NADH + H(+)</text>
        <dbReference type="Rhea" id="RHEA:10736"/>
        <dbReference type="ChEBI" id="CHEBI:15378"/>
        <dbReference type="ChEBI" id="CHEBI:15734"/>
        <dbReference type="ChEBI" id="CHEBI:17478"/>
        <dbReference type="ChEBI" id="CHEBI:57540"/>
        <dbReference type="ChEBI" id="CHEBI:57945"/>
        <dbReference type="EC" id="1.1.1.1"/>
    </reaction>
</comment>
<dbReference type="EMBL" id="CP088295">
    <property type="protein sequence ID" value="UUY02123.1"/>
    <property type="molecule type" value="Genomic_DNA"/>
</dbReference>
<comment type="cofactor">
    <cofactor evidence="1">
        <name>Zn(2+)</name>
        <dbReference type="ChEBI" id="CHEBI:29105"/>
    </cofactor>
</comment>
<dbReference type="SUPFAM" id="SSF50129">
    <property type="entry name" value="GroES-like"/>
    <property type="match status" value="1"/>
</dbReference>
<evidence type="ECO:0000256" key="4">
    <source>
        <dbReference type="ARBA" id="ARBA00022723"/>
    </source>
</evidence>
<dbReference type="EC" id="1.1.1.1" evidence="3"/>
<evidence type="ECO:0000313" key="10">
    <source>
        <dbReference type="EMBL" id="UUY02123.1"/>
    </source>
</evidence>
<dbReference type="Gene3D" id="3.40.50.720">
    <property type="entry name" value="NAD(P)-binding Rossmann-like Domain"/>
    <property type="match status" value="1"/>
</dbReference>
<reference evidence="11" key="1">
    <citation type="submission" date="2021-11" db="EMBL/GenBank/DDBJ databases">
        <title>Cultivation dependent microbiological survey of springs from the worlds oldest radium mine currently devoted to the extraction of radon-saturated water.</title>
        <authorList>
            <person name="Kapinusova G."/>
            <person name="Smrhova T."/>
            <person name="Strejcek M."/>
            <person name="Suman J."/>
            <person name="Jani K."/>
            <person name="Pajer P."/>
            <person name="Uhlik O."/>
        </authorList>
    </citation>
    <scope>NUCLEOTIDE SEQUENCE [LARGE SCALE GENOMIC DNA]</scope>
    <source>
        <strain evidence="11">J379</strain>
    </source>
</reference>
<dbReference type="InterPro" id="IPR036291">
    <property type="entry name" value="NAD(P)-bd_dom_sf"/>
</dbReference>
<keyword evidence="11" id="KW-1185">Reference proteome</keyword>
<feature type="domain" description="Alcohol dehydrogenase-like N-terminal" evidence="9">
    <location>
        <begin position="27"/>
        <end position="133"/>
    </location>
</feature>
<keyword evidence="5" id="KW-0862">Zinc</keyword>
<dbReference type="InterPro" id="IPR013154">
    <property type="entry name" value="ADH-like_N"/>
</dbReference>
<accession>A0ABY5PBY0</accession>
<dbReference type="NCBIfam" id="TIGR02822">
    <property type="entry name" value="adh_fam_2"/>
    <property type="match status" value="1"/>
</dbReference>
<name>A0ABY5PBY0_9ACTN</name>
<dbReference type="InterPro" id="IPR014187">
    <property type="entry name" value="ADH_Zn_typ-2"/>
</dbReference>
<gene>
    <name evidence="10" type="ORF">LRS13_15520</name>
</gene>
<evidence type="ECO:0000259" key="9">
    <source>
        <dbReference type="Pfam" id="PF08240"/>
    </source>
</evidence>
<proteinExistence type="inferred from homology"/>
<dbReference type="RefSeq" id="WP_353862656.1">
    <property type="nucleotide sequence ID" value="NZ_CP088295.1"/>
</dbReference>